<evidence type="ECO:0000256" key="3">
    <source>
        <dbReference type="ARBA" id="ARBA00023004"/>
    </source>
</evidence>
<evidence type="ECO:0000256" key="1">
    <source>
        <dbReference type="ARBA" id="ARBA00022617"/>
    </source>
</evidence>
<comment type="caution">
    <text evidence="7">The sequence shown here is derived from an EMBL/GenBank/DDBJ whole genome shotgun (WGS) entry which is preliminary data.</text>
</comment>
<dbReference type="GO" id="GO:0009055">
    <property type="term" value="F:electron transfer activity"/>
    <property type="evidence" value="ECO:0007669"/>
    <property type="project" value="InterPro"/>
</dbReference>
<dbReference type="Gene3D" id="1.10.760.10">
    <property type="entry name" value="Cytochrome c-like domain"/>
    <property type="match status" value="1"/>
</dbReference>
<dbReference type="AlphaFoldDB" id="A0A2N5X4F7"/>
<dbReference type="Pfam" id="PF13442">
    <property type="entry name" value="Cytochrome_CBB3"/>
    <property type="match status" value="1"/>
</dbReference>
<evidence type="ECO:0000259" key="6">
    <source>
        <dbReference type="PROSITE" id="PS51007"/>
    </source>
</evidence>
<dbReference type="InterPro" id="IPR051459">
    <property type="entry name" value="Cytochrome_c-type_DH"/>
</dbReference>
<dbReference type="InterPro" id="IPR036909">
    <property type="entry name" value="Cyt_c-like_dom_sf"/>
</dbReference>
<keyword evidence="3 4" id="KW-0408">Iron</keyword>
<evidence type="ECO:0000256" key="4">
    <source>
        <dbReference type="PROSITE-ProRule" id="PRU00433"/>
    </source>
</evidence>
<dbReference type="PANTHER" id="PTHR35008">
    <property type="entry name" value="BLL4482 PROTEIN-RELATED"/>
    <property type="match status" value="1"/>
</dbReference>
<dbReference type="GO" id="GO:0020037">
    <property type="term" value="F:heme binding"/>
    <property type="evidence" value="ECO:0007669"/>
    <property type="project" value="InterPro"/>
</dbReference>
<dbReference type="GO" id="GO:0046872">
    <property type="term" value="F:metal ion binding"/>
    <property type="evidence" value="ECO:0007669"/>
    <property type="project" value="UniProtKB-KW"/>
</dbReference>
<proteinExistence type="predicted"/>
<keyword evidence="1 4" id="KW-0349">Heme</keyword>
<gene>
    <name evidence="7" type="ORF">C0039_07555</name>
</gene>
<name>A0A2N5X4F7_9GAMM</name>
<evidence type="ECO:0000313" key="7">
    <source>
        <dbReference type="EMBL" id="PLW69379.1"/>
    </source>
</evidence>
<evidence type="ECO:0000256" key="5">
    <source>
        <dbReference type="SAM" id="SignalP"/>
    </source>
</evidence>
<accession>A0A2N5X4F7</accession>
<dbReference type="PANTHER" id="PTHR35008:SF4">
    <property type="entry name" value="BLL4482 PROTEIN"/>
    <property type="match status" value="1"/>
</dbReference>
<feature type="chain" id="PRO_5014963477" description="Cytochrome c domain-containing protein" evidence="5">
    <location>
        <begin position="25"/>
        <end position="126"/>
    </location>
</feature>
<dbReference type="InterPro" id="IPR009056">
    <property type="entry name" value="Cyt_c-like_dom"/>
</dbReference>
<keyword evidence="2 4" id="KW-0479">Metal-binding</keyword>
<protein>
    <recommendedName>
        <fullName evidence="6">Cytochrome c domain-containing protein</fullName>
    </recommendedName>
</protein>
<dbReference type="SUPFAM" id="SSF46626">
    <property type="entry name" value="Cytochrome c"/>
    <property type="match status" value="1"/>
</dbReference>
<organism evidence="7 8">
    <name type="scientific">Pseudohalioglobus lutimaris</name>
    <dbReference type="NCBI Taxonomy" id="1737061"/>
    <lineage>
        <taxon>Bacteria</taxon>
        <taxon>Pseudomonadati</taxon>
        <taxon>Pseudomonadota</taxon>
        <taxon>Gammaproteobacteria</taxon>
        <taxon>Cellvibrionales</taxon>
        <taxon>Halieaceae</taxon>
        <taxon>Pseudohalioglobus</taxon>
    </lineage>
</organism>
<dbReference type="RefSeq" id="WP_101517735.1">
    <property type="nucleotide sequence ID" value="NZ_PKUS01000007.1"/>
</dbReference>
<dbReference type="PROSITE" id="PS51007">
    <property type="entry name" value="CYTC"/>
    <property type="match status" value="1"/>
</dbReference>
<dbReference type="OrthoDB" id="9811281at2"/>
<sequence>MGFTTRLRPLTVSLLLFSATAIQAEIPSPDSDESIAKGSELYMHFCTECHGKDGRALMDVISDATDLTDPDVYYNGSTREDIYRSISDGAGVGMPPWKTQLSDEQDIWHLVNFIRSLWTEEQRSAQ</sequence>
<dbReference type="Proteomes" id="UP000235005">
    <property type="component" value="Unassembled WGS sequence"/>
</dbReference>
<feature type="signal peptide" evidence="5">
    <location>
        <begin position="1"/>
        <end position="24"/>
    </location>
</feature>
<keyword evidence="5" id="KW-0732">Signal</keyword>
<evidence type="ECO:0000313" key="8">
    <source>
        <dbReference type="Proteomes" id="UP000235005"/>
    </source>
</evidence>
<evidence type="ECO:0000256" key="2">
    <source>
        <dbReference type="ARBA" id="ARBA00022723"/>
    </source>
</evidence>
<dbReference type="EMBL" id="PKUS01000007">
    <property type="protein sequence ID" value="PLW69379.1"/>
    <property type="molecule type" value="Genomic_DNA"/>
</dbReference>
<feature type="domain" description="Cytochrome c" evidence="6">
    <location>
        <begin position="33"/>
        <end position="118"/>
    </location>
</feature>
<keyword evidence="8" id="KW-1185">Reference proteome</keyword>
<reference evidence="7 8" key="1">
    <citation type="submission" date="2018-01" db="EMBL/GenBank/DDBJ databases">
        <title>The draft genome sequence of Halioglobus lutimaris HF004.</title>
        <authorList>
            <person name="Du Z.-J."/>
            <person name="Shi M.-J."/>
        </authorList>
    </citation>
    <scope>NUCLEOTIDE SEQUENCE [LARGE SCALE GENOMIC DNA]</scope>
    <source>
        <strain evidence="7 8">HF004</strain>
    </source>
</reference>